<dbReference type="Proteomes" id="UP000002770">
    <property type="component" value="Unassembled WGS sequence"/>
</dbReference>
<dbReference type="HOGENOM" id="CLU_062999_7_0_6"/>
<dbReference type="FunFam" id="3.40.50.300:FF:001361">
    <property type="entry name" value="AAA family ATPase"/>
    <property type="match status" value="1"/>
</dbReference>
<dbReference type="InParanoid" id="G9ELH3"/>
<evidence type="ECO:0000256" key="1">
    <source>
        <dbReference type="ARBA" id="ARBA00008059"/>
    </source>
</evidence>
<accession>G9ELH3</accession>
<evidence type="ECO:0000259" key="4">
    <source>
        <dbReference type="SMART" id="SM00382"/>
    </source>
</evidence>
<dbReference type="PIRSF" id="PIRSF003073">
    <property type="entry name" value="DNAC_TnpB_IstB"/>
    <property type="match status" value="1"/>
</dbReference>
<evidence type="ECO:0000256" key="2">
    <source>
        <dbReference type="ARBA" id="ARBA00022741"/>
    </source>
</evidence>
<protein>
    <recommendedName>
        <fullName evidence="4">AAA+ ATPase domain-containing protein</fullName>
    </recommendedName>
</protein>
<dbReference type="InterPro" id="IPR003593">
    <property type="entry name" value="AAA+_ATPase"/>
</dbReference>
<dbReference type="InterPro" id="IPR047661">
    <property type="entry name" value="IstB"/>
</dbReference>
<evidence type="ECO:0000256" key="3">
    <source>
        <dbReference type="ARBA" id="ARBA00022840"/>
    </source>
</evidence>
<feature type="domain" description="AAA+ ATPase" evidence="4">
    <location>
        <begin position="98"/>
        <end position="231"/>
    </location>
</feature>
<dbReference type="RefSeq" id="WP_006869919.1">
    <property type="nucleotide sequence ID" value="NZ_JH413808.1"/>
</dbReference>
<evidence type="ECO:0000313" key="6">
    <source>
        <dbReference type="Proteomes" id="UP000002770"/>
    </source>
</evidence>
<keyword evidence="3" id="KW-0067">ATP-binding</keyword>
<proteinExistence type="inferred from homology"/>
<dbReference type="PANTHER" id="PTHR30050">
    <property type="entry name" value="CHROMOSOMAL REPLICATION INITIATOR PROTEIN DNAA"/>
    <property type="match status" value="1"/>
</dbReference>
<dbReference type="PANTHER" id="PTHR30050:SF4">
    <property type="entry name" value="ATP-BINDING PROTEIN RV3427C IN INSERTION SEQUENCE-RELATED"/>
    <property type="match status" value="1"/>
</dbReference>
<organism evidence="5 6">
    <name type="scientific">Legionella drancourtii LLAP12</name>
    <dbReference type="NCBI Taxonomy" id="658187"/>
    <lineage>
        <taxon>Bacteria</taxon>
        <taxon>Pseudomonadati</taxon>
        <taxon>Pseudomonadota</taxon>
        <taxon>Gammaproteobacteria</taxon>
        <taxon>Legionellales</taxon>
        <taxon>Legionellaceae</taxon>
        <taxon>Legionella</taxon>
    </lineage>
</organism>
<dbReference type="GO" id="GO:0005524">
    <property type="term" value="F:ATP binding"/>
    <property type="evidence" value="ECO:0007669"/>
    <property type="project" value="UniProtKB-KW"/>
</dbReference>
<keyword evidence="6" id="KW-1185">Reference proteome</keyword>
<dbReference type="FunCoup" id="G9ELH3">
    <property type="interactions" value="94"/>
</dbReference>
<dbReference type="CDD" id="cd00009">
    <property type="entry name" value="AAA"/>
    <property type="match status" value="1"/>
</dbReference>
<dbReference type="InterPro" id="IPR027417">
    <property type="entry name" value="P-loop_NTPase"/>
</dbReference>
<evidence type="ECO:0000313" key="5">
    <source>
        <dbReference type="EMBL" id="EHL31808.1"/>
    </source>
</evidence>
<dbReference type="SUPFAM" id="SSF52540">
    <property type="entry name" value="P-loop containing nucleoside triphosphate hydrolases"/>
    <property type="match status" value="1"/>
</dbReference>
<dbReference type="Gene3D" id="3.40.50.300">
    <property type="entry name" value="P-loop containing nucleotide triphosphate hydrolases"/>
    <property type="match status" value="1"/>
</dbReference>
<comment type="similarity">
    <text evidence="1">Belongs to the IS21/IS1162 putative ATP-binding protein family.</text>
</comment>
<dbReference type="Pfam" id="PF01695">
    <property type="entry name" value="IstB_IS21"/>
    <property type="match status" value="1"/>
</dbReference>
<dbReference type="SMART" id="SM00382">
    <property type="entry name" value="AAA"/>
    <property type="match status" value="1"/>
</dbReference>
<dbReference type="NCBIfam" id="NF038214">
    <property type="entry name" value="IS21_help_AAA"/>
    <property type="match status" value="1"/>
</dbReference>
<name>G9ELH3_9GAMM</name>
<dbReference type="STRING" id="658187.LDG_5972"/>
<dbReference type="OrthoDB" id="8150723at2"/>
<dbReference type="InterPro" id="IPR028350">
    <property type="entry name" value="DNAC/IstB-like"/>
</dbReference>
<dbReference type="eggNOG" id="COG1484">
    <property type="taxonomic scope" value="Bacteria"/>
</dbReference>
<dbReference type="InterPro" id="IPR002611">
    <property type="entry name" value="IstB_ATP-bd"/>
</dbReference>
<keyword evidence="2" id="KW-0547">Nucleotide-binding</keyword>
<gene>
    <name evidence="5" type="ORF">LDG_5972</name>
</gene>
<dbReference type="EMBL" id="JH413808">
    <property type="protein sequence ID" value="EHL31808.1"/>
    <property type="molecule type" value="Genomic_DNA"/>
</dbReference>
<dbReference type="AlphaFoldDB" id="G9ELH3"/>
<sequence length="251" mass="28616">MLAHPVFDQLKELRCHGMVEALQEQLKQPDIHQLSFDERFALLIERECITRENRKLTLRLRQAKLKINACLEDVDYQASRGLSQTVMKQLAPCLWISRKQNVLITGPTGTGKTWLACAFANQACREGFSTRYLRLPRLFQALEVAKGDGSYIKLLASLAKTQLIILDDWGLAPMNESQRRDLLEIMDDRHNQSSTLVTSQLPVNLWHDSIGDVTLGDAILDRLIHNAHRIDMKGESMRKKSANKLENKEGK</sequence>
<reference evidence="5 6" key="1">
    <citation type="journal article" date="2011" name="BMC Genomics">
        <title>Insight into cross-talk between intra-amoebal pathogens.</title>
        <authorList>
            <person name="Gimenez G."/>
            <person name="Bertelli C."/>
            <person name="Moliner C."/>
            <person name="Robert C."/>
            <person name="Raoult D."/>
            <person name="Fournier P.E."/>
            <person name="Greub G."/>
        </authorList>
    </citation>
    <scope>NUCLEOTIDE SEQUENCE [LARGE SCALE GENOMIC DNA]</scope>
    <source>
        <strain evidence="5 6">LLAP12</strain>
    </source>
</reference>
<dbReference type="GO" id="GO:0006260">
    <property type="term" value="P:DNA replication"/>
    <property type="evidence" value="ECO:0007669"/>
    <property type="project" value="TreeGrafter"/>
</dbReference>